<sequence length="95" mass="11273">MQENDNAERSEKITLKYAPLWFSDSWNKHFPETYAVDIETETNSEGGCNLPEDIPLSMFQKKWIGKHQELVGIENMLHQVSDDHFRRMKFKLENE</sequence>
<organism evidence="1 2">
    <name type="scientific">Popillia japonica</name>
    <name type="common">Japanese beetle</name>
    <dbReference type="NCBI Taxonomy" id="7064"/>
    <lineage>
        <taxon>Eukaryota</taxon>
        <taxon>Metazoa</taxon>
        <taxon>Ecdysozoa</taxon>
        <taxon>Arthropoda</taxon>
        <taxon>Hexapoda</taxon>
        <taxon>Insecta</taxon>
        <taxon>Pterygota</taxon>
        <taxon>Neoptera</taxon>
        <taxon>Endopterygota</taxon>
        <taxon>Coleoptera</taxon>
        <taxon>Polyphaga</taxon>
        <taxon>Scarabaeiformia</taxon>
        <taxon>Scarabaeidae</taxon>
        <taxon>Rutelinae</taxon>
        <taxon>Popillia</taxon>
    </lineage>
</organism>
<evidence type="ECO:0000313" key="2">
    <source>
        <dbReference type="Proteomes" id="UP001458880"/>
    </source>
</evidence>
<keyword evidence="2" id="KW-1185">Reference proteome</keyword>
<accession>A0AAW1JZ02</accession>
<name>A0AAW1JZ02_POPJA</name>
<protein>
    <submittedName>
        <fullName evidence="1">Uncharacterized protein</fullName>
    </submittedName>
</protein>
<reference evidence="1 2" key="1">
    <citation type="journal article" date="2024" name="BMC Genomics">
        <title>De novo assembly and annotation of Popillia japonica's genome with initial clues to its potential as an invasive pest.</title>
        <authorList>
            <person name="Cucini C."/>
            <person name="Boschi S."/>
            <person name="Funari R."/>
            <person name="Cardaioli E."/>
            <person name="Iannotti N."/>
            <person name="Marturano G."/>
            <person name="Paoli F."/>
            <person name="Bruttini M."/>
            <person name="Carapelli A."/>
            <person name="Frati F."/>
            <person name="Nardi F."/>
        </authorList>
    </citation>
    <scope>NUCLEOTIDE SEQUENCE [LARGE SCALE GENOMIC DNA]</scope>
    <source>
        <strain evidence="1">DMR45628</strain>
    </source>
</reference>
<dbReference type="Proteomes" id="UP001458880">
    <property type="component" value="Unassembled WGS sequence"/>
</dbReference>
<gene>
    <name evidence="1" type="ORF">QE152_g26102</name>
</gene>
<comment type="caution">
    <text evidence="1">The sequence shown here is derived from an EMBL/GenBank/DDBJ whole genome shotgun (WGS) entry which is preliminary data.</text>
</comment>
<dbReference type="AlphaFoldDB" id="A0AAW1JZ02"/>
<evidence type="ECO:0000313" key="1">
    <source>
        <dbReference type="EMBL" id="KAK9710305.1"/>
    </source>
</evidence>
<dbReference type="EMBL" id="JASPKY010000295">
    <property type="protein sequence ID" value="KAK9710305.1"/>
    <property type="molecule type" value="Genomic_DNA"/>
</dbReference>
<proteinExistence type="predicted"/>